<dbReference type="InterPro" id="IPR038765">
    <property type="entry name" value="Papain-like_cys_pep_sf"/>
</dbReference>
<accession>A0ABQ6MD47</accession>
<feature type="region of interest" description="Disordered" evidence="1">
    <location>
        <begin position="44"/>
        <end position="120"/>
    </location>
</feature>
<feature type="region of interest" description="Disordered" evidence="1">
    <location>
        <begin position="1256"/>
        <end position="1316"/>
    </location>
</feature>
<gene>
    <name evidence="5" type="ORF">TeGR_g7114</name>
</gene>
<sequence>MPPRQLTQALQLLLLDGLLPGPNIARERVSVAWDMWASRCEGWAAPGVPESADPPPPAKDGAAPEEQKEEESGNWGRGSVDGRGSADGRGSVDGRSSAGQLTATAPSANSEADPDPLALEAMPWGGLGGLDGKGGGGWGMVYLLEKTWWEEWEAYTGWEWKDESPSARSEEEPKRPRQIPNHKLVDKSTPSGTMGSFELLRPDAVLNEDYVLVPPPVWDVLFERYGGGPPLCRPLMEGDADKYEEYAVPPLTANALNFSVLVPRIPPFIRVCAYPSIVQVQACDPTQPYRRGWAGSFSIFAMVQPDQLMYRLFGEMISRLSMYMTADERGKSKARVWIDSKSEDNSVGMSRFGPWSFLKKNSCSFNATSSGIERQLIKYWGTSTVSEMEIHDGDRLMIEFCNFDKNKKWIWPRQAAASVGEKGRLEEEDRLFRSFIRGFDASNRPLDHDKFVGAKLDVMDSKGRWWRAEIVDFELTEDNPPAEHHHETPDNLEEHSDEPQVKRIELLIAEYGNRRDWINANSEHLAPLGRFTNDDDEDAASDIVSDAGEEPAKDSPTPPAPTPSKKMVQSKKTKYRRGRNNRSYKARNQVEEEQVDAGICQFPGFGACGLANLGNTCYANAALQCISYMPLMRGYLLSKQFNDDINRDNPLGTGGVLLDAYAELMRMLWSGKKGYIVPIEFRRILGKCKEQFSTNEQQDAQEVLNELFDMLHEDGNRITKKPMVPPIEDAWKDNNTLPRISLEAWRRYMRRNQSVMASLSTGQIYNAVTCPVCNKTSSSFDTFNMLTCPIPSVSEIVFRVTLYRRSSRSNRSVVLGGGEKLKKDEGGDDDDEEGGEHDDNAKGEFYPPSQHLIAEQYAVTVPRMSDSGYLKLQLQNLCGINRERLTLCELVEDERGIAERPDVDAVYQQFFPCMELSDHDPSSKILGKNKSIMGTGEARTTSLVCYENTVNLKKTEFEFDEEEAMERIVAREVERDADNVLKRERSDVTEERRTRKLESWYAASFNRHFLLQYGSRDEGRVFDTDILVFTKSQSEKRWPENADDLNEKLVGLRLDYLDNKRVWLQASVTAVFEAEGALGDDSSEEEWSDGSAGGQNEGGRRRKRMRVRIHFDRLLAKWDREFGIEAFKSRRIMPLHTHSEPKNATFRLNLYHRCDGAEDQTLFGVQQFVTMQHEWSNCRAMAAVLVQLTRHVAEEGAEGGALKEAVDALLSADARFLAKMDVPAEWERVDVAADNKKLRKTMKEITKRLPFVVRIASNGNPMGGEGAGESNHNRYERGDDEEDEYRSGQEDTTEDERDEWERAGQGLQGGKSWAKESEEEELDYSLTRTVGNCLHPRLCIIVSWKGKVQEAKRGGSGVHSYVTPAIHLHERSEMEVREKERLLAEKESRGKQGREGGGGGEDGESSGGRGFSGSGFRDASSGSGGGHTVSLKSCLDEYCKEQTLGADDIWCCSTCKEIRPGRQSMTLTRLPDILIIHLKRFNCSERWKEKITTKVDFPVTGLDMSEHVDGIAPDSSYIYDLFGVINHLGGIHGGHYIAFAKATACDPNGVEEVCHTFNGAMASGCIPVEPKIEENLGGTGGFFSIGKKRTADKGKVSKAEAAKKKPAEQMANFVRTSAEPFWVAVDDDTAEPLSSDKIITESAYVLLYRKRRLSPSLIANTTTI</sequence>
<organism evidence="5 6">
    <name type="scientific">Tetraparma gracilis</name>
    <dbReference type="NCBI Taxonomy" id="2962635"/>
    <lineage>
        <taxon>Eukaryota</taxon>
        <taxon>Sar</taxon>
        <taxon>Stramenopiles</taxon>
        <taxon>Ochrophyta</taxon>
        <taxon>Bolidophyceae</taxon>
        <taxon>Parmales</taxon>
        <taxon>Triparmaceae</taxon>
        <taxon>Tetraparma</taxon>
    </lineage>
</organism>
<proteinExistence type="predicted"/>
<dbReference type="PROSITE" id="PS51283">
    <property type="entry name" value="DUSP"/>
    <property type="match status" value="1"/>
</dbReference>
<evidence type="ECO:0000256" key="1">
    <source>
        <dbReference type="SAM" id="MobiDB-lite"/>
    </source>
</evidence>
<feature type="region of interest" description="Disordered" evidence="1">
    <location>
        <begin position="1372"/>
        <end position="1424"/>
    </location>
</feature>
<dbReference type="EMBL" id="BRYB01001339">
    <property type="protein sequence ID" value="GMI23593.1"/>
    <property type="molecule type" value="Genomic_DNA"/>
</dbReference>
<feature type="compositionally biased region" description="Basic and acidic residues" evidence="1">
    <location>
        <begin position="481"/>
        <end position="499"/>
    </location>
</feature>
<dbReference type="PROSITE" id="PS50235">
    <property type="entry name" value="USP_3"/>
    <property type="match status" value="1"/>
</dbReference>
<reference evidence="5 6" key="1">
    <citation type="journal article" date="2023" name="Commun. Biol.">
        <title>Genome analysis of Parmales, the sister group of diatoms, reveals the evolutionary specialization of diatoms from phago-mixotrophs to photoautotrophs.</title>
        <authorList>
            <person name="Ban H."/>
            <person name="Sato S."/>
            <person name="Yoshikawa S."/>
            <person name="Yamada K."/>
            <person name="Nakamura Y."/>
            <person name="Ichinomiya M."/>
            <person name="Sato N."/>
            <person name="Blanc-Mathieu R."/>
            <person name="Endo H."/>
            <person name="Kuwata A."/>
            <person name="Ogata H."/>
        </authorList>
    </citation>
    <scope>NUCLEOTIDE SEQUENCE [LARGE SCALE GENOMIC DNA]</scope>
</reference>
<feature type="compositionally biased region" description="Basic and acidic residues" evidence="1">
    <location>
        <begin position="161"/>
        <end position="175"/>
    </location>
</feature>
<feature type="region of interest" description="Disordered" evidence="1">
    <location>
        <begin position="546"/>
        <end position="584"/>
    </location>
</feature>
<feature type="region of interest" description="Disordered" evidence="1">
    <location>
        <begin position="814"/>
        <end position="846"/>
    </location>
</feature>
<dbReference type="Gene3D" id="3.90.70.10">
    <property type="entry name" value="Cysteine proteinases"/>
    <property type="match status" value="2"/>
</dbReference>
<dbReference type="InterPro" id="IPR028889">
    <property type="entry name" value="USP"/>
</dbReference>
<dbReference type="SMART" id="SM00695">
    <property type="entry name" value="DUSP"/>
    <property type="match status" value="1"/>
</dbReference>
<name>A0ABQ6MD47_9STRA</name>
<dbReference type="InterPro" id="IPR018200">
    <property type="entry name" value="USP_CS"/>
</dbReference>
<feature type="compositionally biased region" description="Basic and acidic residues" evidence="1">
    <location>
        <begin position="1372"/>
        <end position="1394"/>
    </location>
</feature>
<evidence type="ECO:0000259" key="4">
    <source>
        <dbReference type="PROSITE" id="PS51283"/>
    </source>
</evidence>
<feature type="compositionally biased region" description="Basic residues" evidence="1">
    <location>
        <begin position="568"/>
        <end position="584"/>
    </location>
</feature>
<evidence type="ECO:0000313" key="5">
    <source>
        <dbReference type="EMBL" id="GMI23593.1"/>
    </source>
</evidence>
<dbReference type="InterPro" id="IPR006615">
    <property type="entry name" value="Pept_C19_DUSP"/>
</dbReference>
<dbReference type="InterPro" id="IPR001394">
    <property type="entry name" value="Peptidase_C19_UCH"/>
</dbReference>
<feature type="region of interest" description="Disordered" evidence="1">
    <location>
        <begin position="477"/>
        <end position="499"/>
    </location>
</feature>
<feature type="compositionally biased region" description="Acidic residues" evidence="1">
    <location>
        <begin position="826"/>
        <end position="836"/>
    </location>
</feature>
<feature type="domain" description="USP" evidence="3">
    <location>
        <begin position="608"/>
        <end position="1651"/>
    </location>
</feature>
<dbReference type="InterPro" id="IPR035927">
    <property type="entry name" value="DUSP-like_sf"/>
</dbReference>
<evidence type="ECO:0000259" key="3">
    <source>
        <dbReference type="PROSITE" id="PS50235"/>
    </source>
</evidence>
<keyword evidence="6" id="KW-1185">Reference proteome</keyword>
<dbReference type="Proteomes" id="UP001165060">
    <property type="component" value="Unassembled WGS sequence"/>
</dbReference>
<dbReference type="SUPFAM" id="SSF54001">
    <property type="entry name" value="Cysteine proteinases"/>
    <property type="match status" value="1"/>
</dbReference>
<feature type="compositionally biased region" description="Gly residues" evidence="1">
    <location>
        <begin position="1395"/>
        <end position="1413"/>
    </location>
</feature>
<dbReference type="PROSITE" id="PS00972">
    <property type="entry name" value="USP_1"/>
    <property type="match status" value="1"/>
</dbReference>
<dbReference type="Pfam" id="PF06337">
    <property type="entry name" value="DUSP"/>
    <property type="match status" value="1"/>
</dbReference>
<evidence type="ECO:0000256" key="2">
    <source>
        <dbReference type="SAM" id="SignalP"/>
    </source>
</evidence>
<dbReference type="PANTHER" id="PTHR21646">
    <property type="entry name" value="UBIQUITIN CARBOXYL-TERMINAL HYDROLASE"/>
    <property type="match status" value="1"/>
</dbReference>
<feature type="compositionally biased region" description="Polar residues" evidence="1">
    <location>
        <begin position="97"/>
        <end position="110"/>
    </location>
</feature>
<feature type="region of interest" description="Disordered" evidence="1">
    <location>
        <begin position="161"/>
        <end position="190"/>
    </location>
</feature>
<comment type="caution">
    <text evidence="5">The sequence shown here is derived from an EMBL/GenBank/DDBJ whole genome shotgun (WGS) entry which is preliminary data.</text>
</comment>
<feature type="domain" description="DUSP" evidence="4">
    <location>
        <begin position="115"/>
        <end position="236"/>
    </location>
</feature>
<dbReference type="InterPro" id="IPR050185">
    <property type="entry name" value="Ub_carboxyl-term_hydrolase"/>
</dbReference>
<evidence type="ECO:0008006" key="7">
    <source>
        <dbReference type="Google" id="ProtNLM"/>
    </source>
</evidence>
<feature type="signal peptide" evidence="2">
    <location>
        <begin position="1"/>
        <end position="25"/>
    </location>
</feature>
<dbReference type="PANTHER" id="PTHR21646:SF46">
    <property type="entry name" value="UBIQUITIN CARBOXYL-TERMINAL HYDROLASE"/>
    <property type="match status" value="1"/>
</dbReference>
<evidence type="ECO:0000313" key="6">
    <source>
        <dbReference type="Proteomes" id="UP001165060"/>
    </source>
</evidence>
<dbReference type="PROSITE" id="PS00973">
    <property type="entry name" value="USP_2"/>
    <property type="match status" value="1"/>
</dbReference>
<dbReference type="SUPFAM" id="SSF143791">
    <property type="entry name" value="DUSP-like"/>
    <property type="match status" value="1"/>
</dbReference>
<feature type="chain" id="PRO_5047401427" description="Ubiquitinyl hydrolase 1" evidence="2">
    <location>
        <begin position="26"/>
        <end position="1664"/>
    </location>
</feature>
<dbReference type="Gene3D" id="3.30.2230.10">
    <property type="entry name" value="DUSP-like"/>
    <property type="match status" value="1"/>
</dbReference>
<dbReference type="Pfam" id="PF00443">
    <property type="entry name" value="UCH"/>
    <property type="match status" value="1"/>
</dbReference>
<protein>
    <recommendedName>
        <fullName evidence="7">Ubiquitinyl hydrolase 1</fullName>
    </recommendedName>
</protein>
<keyword evidence="2" id="KW-0732">Signal</keyword>